<proteinExistence type="predicted"/>
<dbReference type="Gene3D" id="3.60.20.40">
    <property type="match status" value="1"/>
</dbReference>
<dbReference type="Proteomes" id="UP000019205">
    <property type="component" value="Chromosome"/>
</dbReference>
<dbReference type="Pfam" id="PF01019">
    <property type="entry name" value="G_glu_transpept"/>
    <property type="match status" value="1"/>
</dbReference>
<evidence type="ECO:0000313" key="2">
    <source>
        <dbReference type="Proteomes" id="UP000019205"/>
    </source>
</evidence>
<dbReference type="OrthoDB" id="5297205at2"/>
<dbReference type="HOGENOM" id="CLU_014813_3_2_6"/>
<dbReference type="AlphaFoldDB" id="A4A7Q0"/>
<evidence type="ECO:0000313" key="1">
    <source>
        <dbReference type="EMBL" id="EAQ97695.1"/>
    </source>
</evidence>
<reference evidence="1 2" key="1">
    <citation type="journal article" date="2007" name="Proc. Natl. Acad. Sci. U.S.A.">
        <title>Characterization of a marine gammaproteobacterium capable of aerobic anoxygenic photosynthesis.</title>
        <authorList>
            <person name="Fuchs B.M."/>
            <person name="Spring S."/>
            <person name="Teeling H."/>
            <person name="Quast C."/>
            <person name="Wulf J."/>
            <person name="Schattenhofer M."/>
            <person name="Yan S."/>
            <person name="Ferriera S."/>
            <person name="Johnson J."/>
            <person name="Glockner F.O."/>
            <person name="Amann R."/>
        </authorList>
    </citation>
    <scope>NUCLEOTIDE SEQUENCE [LARGE SCALE GENOMIC DNA]</scope>
    <source>
        <strain evidence="1">KT71</strain>
    </source>
</reference>
<dbReference type="EC" id="2.3.2.2" evidence="1"/>
<dbReference type="PANTHER" id="PTHR43881">
    <property type="entry name" value="GAMMA-GLUTAMYLTRANSPEPTIDASE (AFU_ORTHOLOGUE AFUA_4G13580)"/>
    <property type="match status" value="1"/>
</dbReference>
<dbReference type="InterPro" id="IPR043138">
    <property type="entry name" value="GGT_lsub"/>
</dbReference>
<gene>
    <name evidence="1" type="ORF">KT71_14034</name>
</gene>
<dbReference type="InterPro" id="IPR043137">
    <property type="entry name" value="GGT_ssub_C"/>
</dbReference>
<sequence length="624" mass="66945">MMIRYLFTRGPLMKLYRLLLIAFATVLAPLVALQPSAQENAYPLQMSSSRTSHRPEVPGPNGLVTAGHPLASMAGLRILMAGGNAADASVAVLATLNVVRPQMSGAGGNGFFTYYDNNSKTLHALSATGAAPLALDAGTLDAEELNKGIKAGVVPGLFGGWVSLLQKFGTLSLEDVLEPAIAYARQGHPIEASVVRSIASSQALFETLPSSSGVFLPEERLPITGENFTMPDLARTFERLIAAERRALDSGASRQEALQAAFDLFYRGEIAEEMAAFYSENGGGFTQEDFVRYEPLWGEPIHARYRGYDIYTSPPTSRGGLEVLMQLKLVEGFDLEGLGWESPVTQHLLIEAIKLAKADIYHYVADPRLHDVPVEGMLAEDYLQRRRALINKQAAMGFPAWGKPGELLTLAMDTLSSGTHKRPLDEKSVPGSTTSFSIRDKSGNVMAATPTHGGAFGTGVVVGNTGLTFNNGTRVGSTSPYPEDMNYARGGQVPILNNSPIIVMKDGEFVMALGTPGGETIGQTQFQVLVNVLDFAMPVQAAIEAPRFSVFATPNFYREGADITVRFEDRLTQQQHDGLKALGHALTLAPSFSLGSIQAILKDTELGTVTAGADPRRAAQAVGW</sequence>
<keyword evidence="1" id="KW-0012">Acyltransferase</keyword>
<keyword evidence="1" id="KW-0808">Transferase</keyword>
<keyword evidence="2" id="KW-1185">Reference proteome</keyword>
<dbReference type="InterPro" id="IPR029055">
    <property type="entry name" value="Ntn_hydrolases_N"/>
</dbReference>
<organism evidence="1 2">
    <name type="scientific">Congregibacter litoralis KT71</name>
    <dbReference type="NCBI Taxonomy" id="314285"/>
    <lineage>
        <taxon>Bacteria</taxon>
        <taxon>Pseudomonadati</taxon>
        <taxon>Pseudomonadota</taxon>
        <taxon>Gammaproteobacteria</taxon>
        <taxon>Cellvibrionales</taxon>
        <taxon>Halieaceae</taxon>
        <taxon>Congregibacter</taxon>
    </lineage>
</organism>
<dbReference type="InterPro" id="IPR052896">
    <property type="entry name" value="GGT-like_enzyme"/>
</dbReference>
<dbReference type="SUPFAM" id="SSF56235">
    <property type="entry name" value="N-terminal nucleophile aminohydrolases (Ntn hydrolases)"/>
    <property type="match status" value="1"/>
</dbReference>
<dbReference type="EMBL" id="AAOA02000001">
    <property type="protein sequence ID" value="EAQ97695.1"/>
    <property type="molecule type" value="Genomic_DNA"/>
</dbReference>
<dbReference type="PANTHER" id="PTHR43881:SF1">
    <property type="entry name" value="GAMMA-GLUTAMYLTRANSPEPTIDASE (AFU_ORTHOLOGUE AFUA_4G13580)"/>
    <property type="match status" value="1"/>
</dbReference>
<protein>
    <submittedName>
        <fullName evidence="1">Gamma-glutamyltransferase</fullName>
        <ecNumber evidence="1">2.3.2.2</ecNumber>
    </submittedName>
</protein>
<dbReference type="GO" id="GO:0103068">
    <property type="term" value="F:leukotriene C4 gamma-glutamyl transferase activity"/>
    <property type="evidence" value="ECO:0007669"/>
    <property type="project" value="UniProtKB-EC"/>
</dbReference>
<name>A4A7Q0_9GAMM</name>
<accession>A4A7Q0</accession>
<comment type="caution">
    <text evidence="1">The sequence shown here is derived from an EMBL/GenBank/DDBJ whole genome shotgun (WGS) entry which is preliminary data.</text>
</comment>
<dbReference type="eggNOG" id="COG0405">
    <property type="taxonomic scope" value="Bacteria"/>
</dbReference>
<dbReference type="PRINTS" id="PR01210">
    <property type="entry name" value="GGTRANSPTASE"/>
</dbReference>
<dbReference type="Gene3D" id="1.10.246.130">
    <property type="match status" value="1"/>
</dbReference>
<dbReference type="STRING" id="314285.KT71_14034"/>
<reference evidence="1 2" key="2">
    <citation type="journal article" date="2009" name="PLoS ONE">
        <title>The photosynthetic apparatus and its regulation in the aerobic gammaproteobacterium Congregibacter litoralis gen. nov., sp. nov.</title>
        <authorList>
            <person name="Spring S."/>
            <person name="Lunsdorf H."/>
            <person name="Fuchs B.M."/>
            <person name="Tindall B.J."/>
        </authorList>
    </citation>
    <scope>NUCLEOTIDE SEQUENCE [LARGE SCALE GENOMIC DNA]</scope>
    <source>
        <strain evidence="1">KT71</strain>
    </source>
</reference>